<gene>
    <name evidence="1" type="ORF">H9654_11935</name>
</gene>
<dbReference type="EMBL" id="JACSQS010000012">
    <property type="protein sequence ID" value="MBD7954907.1"/>
    <property type="molecule type" value="Genomic_DNA"/>
</dbReference>
<dbReference type="Proteomes" id="UP000636938">
    <property type="component" value="Unassembled WGS sequence"/>
</dbReference>
<dbReference type="AlphaFoldDB" id="A0A8X8FQR8"/>
<protein>
    <submittedName>
        <fullName evidence="1">Uncharacterized protein</fullName>
    </submittedName>
</protein>
<dbReference type="RefSeq" id="WP_191771012.1">
    <property type="nucleotide sequence ID" value="NZ_JACSQS010000012.1"/>
</dbReference>
<accession>A0A8X8FQR8</accession>
<reference evidence="1 2" key="1">
    <citation type="submission" date="2020-08" db="EMBL/GenBank/DDBJ databases">
        <title>A Genomic Blueprint of the Chicken Gut Microbiome.</title>
        <authorList>
            <person name="Gilroy R."/>
            <person name="Ravi A."/>
            <person name="Getino M."/>
            <person name="Pursley I."/>
            <person name="Horton D.L."/>
            <person name="Alikhan N.-F."/>
            <person name="Baker D."/>
            <person name="Gharbi K."/>
            <person name="Hall N."/>
            <person name="Watson M."/>
            <person name="Adriaenssens E.M."/>
            <person name="Foster-Nyarko E."/>
            <person name="Jarju S."/>
            <person name="Secka A."/>
            <person name="Antonio M."/>
            <person name="Oren A."/>
            <person name="Chaudhuri R."/>
            <person name="La Ragione R.M."/>
            <person name="Hildebrand F."/>
            <person name="Pallen M.J."/>
        </authorList>
    </citation>
    <scope>NUCLEOTIDE SEQUENCE [LARGE SCALE GENOMIC DNA]</scope>
    <source>
        <strain evidence="1 2">Sa5BUN4</strain>
    </source>
</reference>
<organism evidence="1 2">
    <name type="scientific">Stenotrophomonas lacuserhaii</name>
    <dbReference type="NCBI Taxonomy" id="2760084"/>
    <lineage>
        <taxon>Bacteria</taxon>
        <taxon>Pseudomonadati</taxon>
        <taxon>Pseudomonadota</taxon>
        <taxon>Gammaproteobacteria</taxon>
        <taxon>Lysobacterales</taxon>
        <taxon>Lysobacteraceae</taxon>
        <taxon>Stenotrophomonas</taxon>
    </lineage>
</organism>
<name>A0A8X8FQR8_9GAMM</name>
<keyword evidence="2" id="KW-1185">Reference proteome</keyword>
<evidence type="ECO:0000313" key="2">
    <source>
        <dbReference type="Proteomes" id="UP000636938"/>
    </source>
</evidence>
<proteinExistence type="predicted"/>
<sequence length="85" mass="9479">MSRSSSSRLHSLLVEIAAKYSFQLPEEGIKNLAERDRDLLIDVLLQEFSETGVGSDDEPNHRGVEIEEMIDFVGSIADQNRASSE</sequence>
<evidence type="ECO:0000313" key="1">
    <source>
        <dbReference type="EMBL" id="MBD7954907.1"/>
    </source>
</evidence>
<comment type="caution">
    <text evidence="1">The sequence shown here is derived from an EMBL/GenBank/DDBJ whole genome shotgun (WGS) entry which is preliminary data.</text>
</comment>